<keyword evidence="2" id="KW-0812">Transmembrane</keyword>
<keyword evidence="4" id="KW-1185">Reference proteome</keyword>
<organism evidence="3 4">
    <name type="scientific">Rhizocola hellebori</name>
    <dbReference type="NCBI Taxonomy" id="1392758"/>
    <lineage>
        <taxon>Bacteria</taxon>
        <taxon>Bacillati</taxon>
        <taxon>Actinomycetota</taxon>
        <taxon>Actinomycetes</taxon>
        <taxon>Micromonosporales</taxon>
        <taxon>Micromonosporaceae</taxon>
        <taxon>Rhizocola</taxon>
    </lineage>
</organism>
<comment type="caution">
    <text evidence="3">The sequence shown here is derived from an EMBL/GenBank/DDBJ whole genome shotgun (WGS) entry which is preliminary data.</text>
</comment>
<dbReference type="Proteomes" id="UP000612899">
    <property type="component" value="Unassembled WGS sequence"/>
</dbReference>
<dbReference type="RefSeq" id="WP_203915175.1">
    <property type="nucleotide sequence ID" value="NZ_BONY01000135.1"/>
</dbReference>
<accession>A0A8J3VMM1</accession>
<dbReference type="EMBL" id="BONY01000135">
    <property type="protein sequence ID" value="GIH11456.1"/>
    <property type="molecule type" value="Genomic_DNA"/>
</dbReference>
<evidence type="ECO:0000313" key="3">
    <source>
        <dbReference type="EMBL" id="GIH11456.1"/>
    </source>
</evidence>
<keyword evidence="2" id="KW-0472">Membrane</keyword>
<keyword evidence="2" id="KW-1133">Transmembrane helix</keyword>
<protein>
    <recommendedName>
        <fullName evidence="5">DUF1501 domain-containing protein</fullName>
    </recommendedName>
</protein>
<evidence type="ECO:0000256" key="1">
    <source>
        <dbReference type="SAM" id="MobiDB-lite"/>
    </source>
</evidence>
<evidence type="ECO:0000313" key="4">
    <source>
        <dbReference type="Proteomes" id="UP000612899"/>
    </source>
</evidence>
<dbReference type="AlphaFoldDB" id="A0A8J3VMM1"/>
<reference evidence="3" key="1">
    <citation type="submission" date="2021-01" db="EMBL/GenBank/DDBJ databases">
        <title>Whole genome shotgun sequence of Rhizocola hellebori NBRC 109834.</title>
        <authorList>
            <person name="Komaki H."/>
            <person name="Tamura T."/>
        </authorList>
    </citation>
    <scope>NUCLEOTIDE SEQUENCE</scope>
    <source>
        <strain evidence="3">NBRC 109834</strain>
    </source>
</reference>
<sequence>MDSLTRRKFLVRSGVVGGVALAGAAAGFGAYSLRDILDTAGERPTDAQTLVVITLYGGNDGLNTVIPFADAAYQSARPELAYSADEVLKLDATTGLNPGLKGLHGLYSQQRLAVVRGVGYPQADRSHFRSMDIWHTAQPARPGNTGWLGRWLDTAGGDPRLAVSFENVLPPLLAGASSAGAVVGVNGMKMPRTVPMETVSALGQAVAGEPALQARAAACYADLVRVDRLMKDVNEAVSATPDPEPDQPKGTGTGGQSALDSQLDLVAQCIKAKVATRAFSVSLGGFDTHADEKQPHQALLGILDKAVTSFLGEVAGHDVVVLIYSEFGRRVKANASDGTDHGTASNVLLIGPGFAGGLHGEQPSLTNLDNGDLKHSIDFRDIYATILERVLKADPAQILEGWKGRLAL</sequence>
<name>A0A8J3VMM1_9ACTN</name>
<dbReference type="PANTHER" id="PTHR43737:SF1">
    <property type="entry name" value="DUF1501 DOMAIN-CONTAINING PROTEIN"/>
    <property type="match status" value="1"/>
</dbReference>
<feature type="region of interest" description="Disordered" evidence="1">
    <location>
        <begin position="237"/>
        <end position="258"/>
    </location>
</feature>
<dbReference type="PROSITE" id="PS51318">
    <property type="entry name" value="TAT"/>
    <property type="match status" value="1"/>
</dbReference>
<gene>
    <name evidence="3" type="ORF">Rhe02_95230</name>
</gene>
<dbReference type="InterPro" id="IPR006311">
    <property type="entry name" value="TAT_signal"/>
</dbReference>
<proteinExistence type="predicted"/>
<dbReference type="Pfam" id="PF07394">
    <property type="entry name" value="DUF1501"/>
    <property type="match status" value="1"/>
</dbReference>
<evidence type="ECO:0000256" key="2">
    <source>
        <dbReference type="SAM" id="Phobius"/>
    </source>
</evidence>
<feature type="transmembrane region" description="Helical" evidence="2">
    <location>
        <begin position="9"/>
        <end position="33"/>
    </location>
</feature>
<dbReference type="InterPro" id="IPR010869">
    <property type="entry name" value="DUF1501"/>
</dbReference>
<dbReference type="PANTHER" id="PTHR43737">
    <property type="entry name" value="BLL7424 PROTEIN"/>
    <property type="match status" value="1"/>
</dbReference>
<evidence type="ECO:0008006" key="5">
    <source>
        <dbReference type="Google" id="ProtNLM"/>
    </source>
</evidence>